<proteinExistence type="predicted"/>
<reference evidence="2 3" key="3">
    <citation type="submission" date="2019-11" db="EMBL/GenBank/DDBJ databases">
        <title>A de novo genome assembly of a pear dwarfing rootstock.</title>
        <authorList>
            <person name="Wang F."/>
            <person name="Wang J."/>
            <person name="Li S."/>
            <person name="Zhang Y."/>
            <person name="Fang M."/>
            <person name="Ma L."/>
            <person name="Zhao Y."/>
            <person name="Jiang S."/>
        </authorList>
    </citation>
    <scope>NUCLEOTIDE SEQUENCE [LARGE SCALE GENOMIC DNA]</scope>
    <source>
        <strain evidence="2">S2</strain>
        <tissue evidence="2">Leaf</tissue>
    </source>
</reference>
<accession>A0A5N5EWV0</accession>
<dbReference type="AlphaFoldDB" id="A0A5N5EWV0"/>
<dbReference type="EMBL" id="SMOL01000781">
    <property type="protein sequence ID" value="KAB2595227.1"/>
    <property type="molecule type" value="Genomic_DNA"/>
</dbReference>
<organism evidence="2 3">
    <name type="scientific">Pyrus ussuriensis x Pyrus communis</name>
    <dbReference type="NCBI Taxonomy" id="2448454"/>
    <lineage>
        <taxon>Eukaryota</taxon>
        <taxon>Viridiplantae</taxon>
        <taxon>Streptophyta</taxon>
        <taxon>Embryophyta</taxon>
        <taxon>Tracheophyta</taxon>
        <taxon>Spermatophyta</taxon>
        <taxon>Magnoliopsida</taxon>
        <taxon>eudicotyledons</taxon>
        <taxon>Gunneridae</taxon>
        <taxon>Pentapetalae</taxon>
        <taxon>rosids</taxon>
        <taxon>fabids</taxon>
        <taxon>Rosales</taxon>
        <taxon>Rosaceae</taxon>
        <taxon>Amygdaloideae</taxon>
        <taxon>Maleae</taxon>
        <taxon>Pyrus</taxon>
    </lineage>
</organism>
<dbReference type="Proteomes" id="UP000327157">
    <property type="component" value="Chromosome 7"/>
</dbReference>
<reference evidence="3" key="2">
    <citation type="submission" date="2019-10" db="EMBL/GenBank/DDBJ databases">
        <title>A de novo genome assembly of a pear dwarfing rootstock.</title>
        <authorList>
            <person name="Wang F."/>
            <person name="Wang J."/>
            <person name="Li S."/>
            <person name="Zhang Y."/>
            <person name="Fang M."/>
            <person name="Ma L."/>
            <person name="Zhao Y."/>
            <person name="Jiang S."/>
        </authorList>
    </citation>
    <scope>NUCLEOTIDE SEQUENCE [LARGE SCALE GENOMIC DNA]</scope>
</reference>
<comment type="caution">
    <text evidence="2">The sequence shown here is derived from an EMBL/GenBank/DDBJ whole genome shotgun (WGS) entry which is preliminary data.</text>
</comment>
<sequence length="116" mass="12719">MRRTPAGHRFAKGGGGIGESGRHRRPSTMRRRRRSRTMKVERKKVKSKSIHHVADVAQTLALHHMPFGLSGWQLLPGLSLGPARAPSPAHAGPSCSGFLALFESHSTRLLPMVELL</sequence>
<reference evidence="2 3" key="1">
    <citation type="submission" date="2019-09" db="EMBL/GenBank/DDBJ databases">
        <authorList>
            <person name="Ou C."/>
        </authorList>
    </citation>
    <scope>NUCLEOTIDE SEQUENCE [LARGE SCALE GENOMIC DNA]</scope>
    <source>
        <strain evidence="2">S2</strain>
        <tissue evidence="2">Leaf</tissue>
    </source>
</reference>
<evidence type="ECO:0000313" key="2">
    <source>
        <dbReference type="EMBL" id="KAB2595227.1"/>
    </source>
</evidence>
<name>A0A5N5EWV0_9ROSA</name>
<evidence type="ECO:0000313" key="3">
    <source>
        <dbReference type="Proteomes" id="UP000327157"/>
    </source>
</evidence>
<feature type="region of interest" description="Disordered" evidence="1">
    <location>
        <begin position="1"/>
        <end position="50"/>
    </location>
</feature>
<feature type="compositionally biased region" description="Basic residues" evidence="1">
    <location>
        <begin position="1"/>
        <end position="11"/>
    </location>
</feature>
<protein>
    <submittedName>
        <fullName evidence="2">Uncharacterized protein</fullName>
    </submittedName>
</protein>
<evidence type="ECO:0000256" key="1">
    <source>
        <dbReference type="SAM" id="MobiDB-lite"/>
    </source>
</evidence>
<keyword evidence="3" id="KW-1185">Reference proteome</keyword>
<feature type="compositionally biased region" description="Basic residues" evidence="1">
    <location>
        <begin position="22"/>
        <end position="50"/>
    </location>
</feature>
<gene>
    <name evidence="2" type="ORF">D8674_030677</name>
</gene>